<feature type="region of interest" description="Disordered" evidence="1">
    <location>
        <begin position="1"/>
        <end position="33"/>
    </location>
</feature>
<dbReference type="EMBL" id="BMVN01000001">
    <property type="protein sequence ID" value="GHA01798.1"/>
    <property type="molecule type" value="Genomic_DNA"/>
</dbReference>
<proteinExistence type="predicted"/>
<dbReference type="Proteomes" id="UP000653644">
    <property type="component" value="Unassembled WGS sequence"/>
</dbReference>
<name>A0ABQ3CDC2_9ACTN</name>
<evidence type="ECO:0000313" key="2">
    <source>
        <dbReference type="EMBL" id="GHA01798.1"/>
    </source>
</evidence>
<comment type="caution">
    <text evidence="2">The sequence shown here is derived from an EMBL/GenBank/DDBJ whole genome shotgun (WGS) entry which is preliminary data.</text>
</comment>
<accession>A0ABQ3CDC2</accession>
<reference evidence="3" key="1">
    <citation type="journal article" date="2019" name="Int. J. Syst. Evol. Microbiol.">
        <title>The Global Catalogue of Microorganisms (GCM) 10K type strain sequencing project: providing services to taxonomists for standard genome sequencing and annotation.</title>
        <authorList>
            <consortium name="The Broad Institute Genomics Platform"/>
            <consortium name="The Broad Institute Genome Sequencing Center for Infectious Disease"/>
            <person name="Wu L."/>
            <person name="Ma J."/>
        </authorList>
    </citation>
    <scope>NUCLEOTIDE SEQUENCE [LARGE SCALE GENOMIC DNA]</scope>
    <source>
        <strain evidence="3">JCM 4733</strain>
    </source>
</reference>
<feature type="compositionally biased region" description="Basic and acidic residues" evidence="1">
    <location>
        <begin position="1"/>
        <end position="10"/>
    </location>
</feature>
<evidence type="ECO:0000313" key="3">
    <source>
        <dbReference type="Proteomes" id="UP000653644"/>
    </source>
</evidence>
<protein>
    <submittedName>
        <fullName evidence="2">Uncharacterized protein</fullName>
    </submittedName>
</protein>
<organism evidence="2 3">
    <name type="scientific">Streptomyces canarius</name>
    <dbReference type="NCBI Taxonomy" id="285453"/>
    <lineage>
        <taxon>Bacteria</taxon>
        <taxon>Bacillati</taxon>
        <taxon>Actinomycetota</taxon>
        <taxon>Actinomycetes</taxon>
        <taxon>Kitasatosporales</taxon>
        <taxon>Streptomycetaceae</taxon>
        <taxon>Streptomyces</taxon>
    </lineage>
</organism>
<dbReference type="InterPro" id="IPR043863">
    <property type="entry name" value="DUF5825"/>
</dbReference>
<dbReference type="RefSeq" id="WP_189881282.1">
    <property type="nucleotide sequence ID" value="NZ_BMVN01000001.1"/>
</dbReference>
<evidence type="ECO:0000256" key="1">
    <source>
        <dbReference type="SAM" id="MobiDB-lite"/>
    </source>
</evidence>
<dbReference type="Pfam" id="PF19142">
    <property type="entry name" value="DUF5825"/>
    <property type="match status" value="1"/>
</dbReference>
<gene>
    <name evidence="2" type="ORF">GCM10010345_01930</name>
</gene>
<keyword evidence="3" id="KW-1185">Reference proteome</keyword>
<sequence>MSGPTGEDRSSGPSGLTGTVPHRRTGRRVEAAEPLDLSGTGRATAEAVRFLRECQGLGLGVSWRATGTPSYDPRLLHHLPPPTEPLGGPGVWASWRTGHAHGTLYHRRGPDFVTVLDRRERGTAVRLTLDHPALHATFLRLLEPTPVAELDATEREALGLLTAERLVLTGGGWAVALPPRIRQWPVPCTAI</sequence>